<feature type="transmembrane region" description="Helical" evidence="6">
    <location>
        <begin position="45"/>
        <end position="65"/>
    </location>
</feature>
<comment type="caution">
    <text evidence="8">The sequence shown here is derived from an EMBL/GenBank/DDBJ whole genome shotgun (WGS) entry which is preliminary data.</text>
</comment>
<feature type="transmembrane region" description="Helical" evidence="6">
    <location>
        <begin position="86"/>
        <end position="109"/>
    </location>
</feature>
<accession>A0A2T0K2Y2</accession>
<feature type="transmembrane region" description="Helical" evidence="6">
    <location>
        <begin position="152"/>
        <end position="172"/>
    </location>
</feature>
<dbReference type="Gene3D" id="1.20.1740.10">
    <property type="entry name" value="Amino acid/polyamine transporter I"/>
    <property type="match status" value="1"/>
</dbReference>
<feature type="compositionally biased region" description="Low complexity" evidence="5">
    <location>
        <begin position="600"/>
        <end position="633"/>
    </location>
</feature>
<feature type="compositionally biased region" description="Polar residues" evidence="5">
    <location>
        <begin position="490"/>
        <end position="501"/>
    </location>
</feature>
<evidence type="ECO:0000256" key="6">
    <source>
        <dbReference type="SAM" id="Phobius"/>
    </source>
</evidence>
<feature type="transmembrane region" description="Helical" evidence="6">
    <location>
        <begin position="430"/>
        <end position="448"/>
    </location>
</feature>
<feature type="domain" description="Amino acid permease/ SLC12A" evidence="7">
    <location>
        <begin position="32"/>
        <end position="447"/>
    </location>
</feature>
<dbReference type="Proteomes" id="UP000239415">
    <property type="component" value="Unassembled WGS sequence"/>
</dbReference>
<gene>
    <name evidence="8" type="ORF">CLV67_117215</name>
</gene>
<feature type="compositionally biased region" description="Basic residues" evidence="5">
    <location>
        <begin position="755"/>
        <end position="766"/>
    </location>
</feature>
<sequence>MSQPERKLGTWPIFIIAVSAMTPLTVVAGALPLGYGQVEEKGIPVAYMLVAAVLGVFAVGLAAMARHVPNSGAFYAYASIGISRPVGVGTAFVALLAYNAMQIGLYGAFGVATHNALAIFGIEISWIICALIGWAVIAILGRLDIDLNARILTVLVCAEVLIVLIFDAVMIGNPAGGTVTFDTLNPALIATAGGVSLLVAAIAGMVGFEAPLVYAAEARDPRRTIARAIGYTLLVAAVLYGGTAWAMSVVAGPDNIVAVAGEHLSDLFFFLPEPYLPTVVLDIGQVFFATSLFAAMLAFHHTVARYALTVAREGVLPASLARTRDGVPVAASLAQSALAVVVLVIFAIAVWNPTTDLFFFGTVSGGLGVLVLMTIAAIAVIRFFRRGPLGETRWRRAIAPWISAVFLSLVLLVTIAFFGELLDTDNPAKIWSPILSFLLALVAGIIWGRKLRRERPDVFAVIGTGRPPLAPGETPPAVVTDGDPVPAPTNPGQAEASSTSIEAGGPPPASIDTDDTPAGPAKAGDTSTAPVEADEAPPGSLNADEAPATPTDKSDATTTDPDLGEAPDVASGKTDLVGTPEAPSRPSTPRKRTSTRQGARRPATGPAASAATGPATSAATGPAASAATGEPSANGVTEAVPSAPQAGPLPTGTTPEAGSPAAGPVDETPPSTGEPAANSSAGEGTPEGETAAAAGGSGIPAGEAAANGLAGDGTPAGAPAVRGTTGGAPPVPGTDGGAQAASGPAEGDTAAPRARAGRRPAPRQRRPQPSDTTATADPEASDD</sequence>
<dbReference type="Pfam" id="PF00324">
    <property type="entry name" value="AA_permease"/>
    <property type="match status" value="1"/>
</dbReference>
<dbReference type="GO" id="GO:0055085">
    <property type="term" value="P:transmembrane transport"/>
    <property type="evidence" value="ECO:0007669"/>
    <property type="project" value="InterPro"/>
</dbReference>
<reference evidence="8 9" key="1">
    <citation type="submission" date="2018-03" db="EMBL/GenBank/DDBJ databases">
        <title>Genomic Encyclopedia of Archaeal and Bacterial Type Strains, Phase II (KMG-II): from individual species to whole genera.</title>
        <authorList>
            <person name="Goeker M."/>
        </authorList>
    </citation>
    <scope>NUCLEOTIDE SEQUENCE [LARGE SCALE GENOMIC DNA]</scope>
    <source>
        <strain evidence="8 9">DSM 43146</strain>
    </source>
</reference>
<dbReference type="EMBL" id="PVMZ01000017">
    <property type="protein sequence ID" value="PRX17158.1"/>
    <property type="molecule type" value="Genomic_DNA"/>
</dbReference>
<keyword evidence="3 6" id="KW-1133">Transmembrane helix</keyword>
<feature type="transmembrane region" description="Helical" evidence="6">
    <location>
        <begin position="12"/>
        <end position="33"/>
    </location>
</feature>
<feature type="transmembrane region" description="Helical" evidence="6">
    <location>
        <begin position="286"/>
        <end position="308"/>
    </location>
</feature>
<feature type="transmembrane region" description="Helical" evidence="6">
    <location>
        <begin position="192"/>
        <end position="216"/>
    </location>
</feature>
<evidence type="ECO:0000259" key="7">
    <source>
        <dbReference type="Pfam" id="PF00324"/>
    </source>
</evidence>
<evidence type="ECO:0000256" key="5">
    <source>
        <dbReference type="SAM" id="MobiDB-lite"/>
    </source>
</evidence>
<keyword evidence="9" id="KW-1185">Reference proteome</keyword>
<dbReference type="GO" id="GO:0016020">
    <property type="term" value="C:membrane"/>
    <property type="evidence" value="ECO:0007669"/>
    <property type="project" value="UniProtKB-SubCell"/>
</dbReference>
<dbReference type="InterPro" id="IPR050367">
    <property type="entry name" value="APC_superfamily"/>
</dbReference>
<feature type="transmembrane region" description="Helical" evidence="6">
    <location>
        <begin position="115"/>
        <end position="140"/>
    </location>
</feature>
<feature type="compositionally biased region" description="Low complexity" evidence="5">
    <location>
        <begin position="679"/>
        <end position="706"/>
    </location>
</feature>
<feature type="transmembrane region" description="Helical" evidence="6">
    <location>
        <begin position="228"/>
        <end position="247"/>
    </location>
</feature>
<evidence type="ECO:0000256" key="1">
    <source>
        <dbReference type="ARBA" id="ARBA00004141"/>
    </source>
</evidence>
<feature type="region of interest" description="Disordered" evidence="5">
    <location>
        <begin position="462"/>
        <end position="783"/>
    </location>
</feature>
<comment type="subcellular location">
    <subcellularLocation>
        <location evidence="1">Membrane</location>
        <topology evidence="1">Multi-pass membrane protein</topology>
    </subcellularLocation>
</comment>
<feature type="transmembrane region" description="Helical" evidence="6">
    <location>
        <begin position="357"/>
        <end position="385"/>
    </location>
</feature>
<feature type="transmembrane region" description="Helical" evidence="6">
    <location>
        <begin position="329"/>
        <end position="351"/>
    </location>
</feature>
<dbReference type="PANTHER" id="PTHR42770">
    <property type="entry name" value="AMINO ACID TRANSPORTER-RELATED"/>
    <property type="match status" value="1"/>
</dbReference>
<dbReference type="AlphaFoldDB" id="A0A2T0K2Y2"/>
<evidence type="ECO:0000256" key="3">
    <source>
        <dbReference type="ARBA" id="ARBA00022989"/>
    </source>
</evidence>
<proteinExistence type="predicted"/>
<feature type="transmembrane region" description="Helical" evidence="6">
    <location>
        <begin position="397"/>
        <end position="418"/>
    </location>
</feature>
<name>A0A2T0K2Y2_9ACTN</name>
<keyword evidence="4 6" id="KW-0472">Membrane</keyword>
<evidence type="ECO:0000256" key="2">
    <source>
        <dbReference type="ARBA" id="ARBA00022692"/>
    </source>
</evidence>
<keyword evidence="2 6" id="KW-0812">Transmembrane</keyword>
<evidence type="ECO:0000313" key="9">
    <source>
        <dbReference type="Proteomes" id="UP000239415"/>
    </source>
</evidence>
<organism evidence="8 9">
    <name type="scientific">Actinoplanes italicus</name>
    <dbReference type="NCBI Taxonomy" id="113567"/>
    <lineage>
        <taxon>Bacteria</taxon>
        <taxon>Bacillati</taxon>
        <taxon>Actinomycetota</taxon>
        <taxon>Actinomycetes</taxon>
        <taxon>Micromonosporales</taxon>
        <taxon>Micromonosporaceae</taxon>
        <taxon>Actinoplanes</taxon>
    </lineage>
</organism>
<evidence type="ECO:0000313" key="8">
    <source>
        <dbReference type="EMBL" id="PRX17158.1"/>
    </source>
</evidence>
<protein>
    <submittedName>
        <fullName evidence="8">Amino acid transporter</fullName>
    </submittedName>
</protein>
<dbReference type="InterPro" id="IPR004841">
    <property type="entry name" value="AA-permease/SLC12A_dom"/>
</dbReference>
<evidence type="ECO:0000256" key="4">
    <source>
        <dbReference type="ARBA" id="ARBA00023136"/>
    </source>
</evidence>
<dbReference type="PANTHER" id="PTHR42770:SF16">
    <property type="entry name" value="AMINO ACID PERMEASE"/>
    <property type="match status" value="1"/>
</dbReference>